<proteinExistence type="predicted"/>
<dbReference type="KEGG" id="vg:65133655"/>
<dbReference type="RefSeq" id="YP_010115051.1">
    <property type="nucleotide sequence ID" value="NC_055921.1"/>
</dbReference>
<name>A0A898KA38_9CAUD</name>
<evidence type="ECO:0000313" key="2">
    <source>
        <dbReference type="Proteomes" id="UP000662760"/>
    </source>
</evidence>
<dbReference type="EMBL" id="MW544066">
    <property type="protein sequence ID" value="QSJ04017.1"/>
    <property type="molecule type" value="Genomic_DNA"/>
</dbReference>
<evidence type="ECO:0000313" key="1">
    <source>
        <dbReference type="EMBL" id="QSJ04017.1"/>
    </source>
</evidence>
<reference evidence="1" key="1">
    <citation type="submission" date="2021-01" db="EMBL/GenBank/DDBJ databases">
        <authorList>
            <person name="Shang Y."/>
        </authorList>
    </citation>
    <scope>NUCLEOTIDE SEQUENCE</scope>
</reference>
<sequence>MNEQLILILFTIRESMSDAPEVGEEPEFIAPDLLCEKGIHPRCKVDAIALYGDSFACGNCPLMYKDEYGYASDIQDVIKNLRGNSNGKS</sequence>
<protein>
    <submittedName>
        <fullName evidence="1">Uncharacterized protein</fullName>
    </submittedName>
</protein>
<dbReference type="Proteomes" id="UP000662760">
    <property type="component" value="Segment"/>
</dbReference>
<organism evidence="1 2">
    <name type="scientific">Salmonella phage vB_SalP_TR2</name>
    <dbReference type="NCBI Taxonomy" id="2812854"/>
    <lineage>
        <taxon>Viruses</taxon>
        <taxon>Duplodnaviria</taxon>
        <taxon>Heunggongvirae</taxon>
        <taxon>Uroviricota</taxon>
        <taxon>Caudoviricetes</taxon>
        <taxon>Schitoviridae</taxon>
        <taxon>Triduovirus</taxon>
        <taxon>Triduovirus Tr2</taxon>
    </lineage>
</organism>
<keyword evidence="2" id="KW-1185">Reference proteome</keyword>
<dbReference type="GeneID" id="65133655"/>
<accession>A0A898KA38</accession>